<dbReference type="AlphaFoldDB" id="A0A845BEF9"/>
<proteinExistence type="predicted"/>
<keyword evidence="2" id="KW-1185">Reference proteome</keyword>
<dbReference type="Proteomes" id="UP000460715">
    <property type="component" value="Unassembled WGS sequence"/>
</dbReference>
<protein>
    <submittedName>
        <fullName evidence="1">Peptidase</fullName>
    </submittedName>
</protein>
<dbReference type="InterPro" id="IPR016545">
    <property type="entry name" value="UCP009120_prtse"/>
</dbReference>
<dbReference type="SUPFAM" id="SSF56235">
    <property type="entry name" value="N-terminal nucleophile aminohydrolases (Ntn hydrolases)"/>
    <property type="match status" value="1"/>
</dbReference>
<dbReference type="RefSeq" id="WP_160934999.1">
    <property type="nucleotide sequence ID" value="NZ_SNVJ01000001.1"/>
</dbReference>
<evidence type="ECO:0000313" key="2">
    <source>
        <dbReference type="Proteomes" id="UP000460715"/>
    </source>
</evidence>
<organism evidence="1 2">
    <name type="scientific">Teichococcus coralli</name>
    <dbReference type="NCBI Taxonomy" id="2545983"/>
    <lineage>
        <taxon>Bacteria</taxon>
        <taxon>Pseudomonadati</taxon>
        <taxon>Pseudomonadota</taxon>
        <taxon>Alphaproteobacteria</taxon>
        <taxon>Acetobacterales</taxon>
        <taxon>Roseomonadaceae</taxon>
        <taxon>Roseomonas</taxon>
    </lineage>
</organism>
<comment type="caution">
    <text evidence="1">The sequence shown here is derived from an EMBL/GenBank/DDBJ whole genome shotgun (WGS) entry which is preliminary data.</text>
</comment>
<name>A0A845BEF9_9PROT</name>
<sequence>MTYCVGLWLEQGLVMLADTRTNAGVDHISTYSKMYTAVVPGERVLCLMAAGNLAITQAVWSRLSEGVLLDGEKQTLHGVGSMFRAAQLVGAAIRAVYEVDGPMLRAQDVRFDVSIMLGGQIAGGPQRLYLLYAAGNFIEATTDTPFLQIGEHKYGKPILDRALSHATRLEDGVTLTLVSMDSTLRSNLTVGLPLDLLVYEANSLQVRLQRRITEEDPYFHDLRERWSTALREAYRQMPAPDWL</sequence>
<dbReference type="PIRSF" id="PIRSF009120">
    <property type="entry name" value="UCP009120_prtse"/>
    <property type="match status" value="1"/>
</dbReference>
<gene>
    <name evidence="1" type="ORF">E0493_00765</name>
</gene>
<reference evidence="1 2" key="1">
    <citation type="submission" date="2019-03" db="EMBL/GenBank/DDBJ databases">
        <title>Roseomonas sp. a novel Roseomonas species isolated from Sea whip Gorgonian.</title>
        <authorList>
            <person name="Li F."/>
            <person name="Pan X."/>
            <person name="Huang S."/>
            <person name="Li Z."/>
            <person name="Meng B."/>
        </authorList>
    </citation>
    <scope>NUCLEOTIDE SEQUENCE [LARGE SCALE GENOMIC DNA]</scope>
    <source>
        <strain evidence="1 2">M0104</strain>
    </source>
</reference>
<dbReference type="Gene3D" id="3.60.20.10">
    <property type="entry name" value="Glutamine Phosphoribosylpyrophosphate, subunit 1, domain 1"/>
    <property type="match status" value="1"/>
</dbReference>
<accession>A0A845BEF9</accession>
<evidence type="ECO:0000313" key="1">
    <source>
        <dbReference type="EMBL" id="MXP61879.1"/>
    </source>
</evidence>
<dbReference type="InterPro" id="IPR029055">
    <property type="entry name" value="Ntn_hydrolases_N"/>
</dbReference>
<dbReference type="OrthoDB" id="9786336at2"/>
<dbReference type="EMBL" id="SNVJ01000001">
    <property type="protein sequence ID" value="MXP61879.1"/>
    <property type="molecule type" value="Genomic_DNA"/>
</dbReference>